<dbReference type="RefSeq" id="WP_341694826.1">
    <property type="nucleotide sequence ID" value="NZ_JBBYHS010000029.1"/>
</dbReference>
<proteinExistence type="predicted"/>
<dbReference type="Proteomes" id="UP001485226">
    <property type="component" value="Unassembled WGS sequence"/>
</dbReference>
<sequence>MENIINNILIFATNIKTKKDKEKVSTELDQNPEIMQWNIDQEDIDCVLRIVSKTISEEEIINLLNNHSFICRPLE</sequence>
<keyword evidence="2" id="KW-1185">Reference proteome</keyword>
<reference evidence="1 2" key="1">
    <citation type="submission" date="2024-04" db="EMBL/GenBank/DDBJ databases">
        <title>Flavobacterium sp. DGU38 16S ribosomal RNA gene Genome sequencing and assembly.</title>
        <authorList>
            <person name="Park S."/>
        </authorList>
    </citation>
    <scope>NUCLEOTIDE SEQUENCE [LARGE SCALE GENOMIC DNA]</scope>
    <source>
        <strain evidence="1 2">DGU38</strain>
    </source>
</reference>
<dbReference type="EMBL" id="JBBYHS010000029">
    <property type="protein sequence ID" value="MEL1256108.1"/>
    <property type="molecule type" value="Genomic_DNA"/>
</dbReference>
<accession>A0ABU9IUK0</accession>
<comment type="caution">
    <text evidence="1">The sequence shown here is derived from an EMBL/GenBank/DDBJ whole genome shotgun (WGS) entry which is preliminary data.</text>
</comment>
<evidence type="ECO:0000313" key="1">
    <source>
        <dbReference type="EMBL" id="MEL1256108.1"/>
    </source>
</evidence>
<organism evidence="1 2">
    <name type="scientific">Flavobacterium calami</name>
    <dbReference type="NCBI Taxonomy" id="3139144"/>
    <lineage>
        <taxon>Bacteria</taxon>
        <taxon>Pseudomonadati</taxon>
        <taxon>Bacteroidota</taxon>
        <taxon>Flavobacteriia</taxon>
        <taxon>Flavobacteriales</taxon>
        <taxon>Flavobacteriaceae</taxon>
        <taxon>Flavobacterium</taxon>
    </lineage>
</organism>
<gene>
    <name evidence="1" type="ORF">AAEO57_20120</name>
</gene>
<name>A0ABU9IUK0_9FLAO</name>
<protein>
    <submittedName>
        <fullName evidence="1">Uncharacterized protein</fullName>
    </submittedName>
</protein>
<evidence type="ECO:0000313" key="2">
    <source>
        <dbReference type="Proteomes" id="UP001485226"/>
    </source>
</evidence>